<dbReference type="EMBL" id="JADKPV010000001">
    <property type="protein sequence ID" value="MBF4500552.1"/>
    <property type="molecule type" value="Genomic_DNA"/>
</dbReference>
<dbReference type="InterPro" id="IPR004099">
    <property type="entry name" value="Pyr_nucl-diS_OxRdtase_dimer"/>
</dbReference>
<proteinExistence type="inferred from homology"/>
<dbReference type="PANTHER" id="PTHR43429">
    <property type="entry name" value="PYRIDINE NUCLEOTIDE-DISULFIDE OXIDOREDUCTASE DOMAIN-CONTAINING"/>
    <property type="match status" value="1"/>
</dbReference>
<dbReference type="InterPro" id="IPR050260">
    <property type="entry name" value="FAD-bd_OxRdtase"/>
</dbReference>
<accession>A0A8J7G344</accession>
<dbReference type="PANTHER" id="PTHR43429:SF1">
    <property type="entry name" value="NAD(P)H SULFUR OXIDOREDUCTASE (COA-DEPENDENT)"/>
    <property type="match status" value="1"/>
</dbReference>
<name>A0A8J7G344_9BACL</name>
<reference evidence="9" key="1">
    <citation type="submission" date="2020-11" db="EMBL/GenBank/DDBJ databases">
        <title>Multidrug resistant novel bacterium Savagea serpentis sp. nov., isolated from the scats of a vine snake (Ahaetulla nasuta).</title>
        <authorList>
            <person name="Venkata Ramana V."/>
            <person name="Vikas Patil S."/>
            <person name="Yogita Lugani V."/>
        </authorList>
    </citation>
    <scope>NUCLEOTIDE SEQUENCE</scope>
    <source>
        <strain evidence="9">SN6</strain>
    </source>
</reference>
<dbReference type="InterPro" id="IPR023753">
    <property type="entry name" value="FAD/NAD-binding_dom"/>
</dbReference>
<evidence type="ECO:0000313" key="10">
    <source>
        <dbReference type="Proteomes" id="UP000622653"/>
    </source>
</evidence>
<comment type="cofactor">
    <cofactor evidence="1">
        <name>FAD</name>
        <dbReference type="ChEBI" id="CHEBI:57692"/>
    </cofactor>
</comment>
<evidence type="ECO:0000256" key="3">
    <source>
        <dbReference type="ARBA" id="ARBA00022630"/>
    </source>
</evidence>
<dbReference type="InterPro" id="IPR036188">
    <property type="entry name" value="FAD/NAD-bd_sf"/>
</dbReference>
<evidence type="ECO:0000256" key="1">
    <source>
        <dbReference type="ARBA" id="ARBA00001974"/>
    </source>
</evidence>
<evidence type="ECO:0000313" key="9">
    <source>
        <dbReference type="EMBL" id="MBF4500552.1"/>
    </source>
</evidence>
<keyword evidence="10" id="KW-1185">Reference proteome</keyword>
<dbReference type="Pfam" id="PF02852">
    <property type="entry name" value="Pyr_redox_dim"/>
    <property type="match status" value="1"/>
</dbReference>
<sequence>MTNKEEKTLTHYVIIGGDAAGMSAAMEIVRHDKKAQVTTLEQGTVYSYGQCGLPYVIDGRIANAERVIARSPETFRDRYGIDARTNHRVESIDYEKKEVHGTHVETDETFTVHYDKLLIATGAHPLVPSLRNSDLSGIQVFKTIEQTKQLVAAIEEKQHVTVIGGGYIGLEVAEALTLAGKKVRLIQRGDRLAKNFDDSISEAILTKAREHGIEVLLNEEVIGFEGEDVVRKVTTKNGAYATDYVVLALGVRPATAFAQSPQLHTLRNGAIVTNEQMETTIPDVYAAGDCASHFNRLTGKHDYIPLGTTANKQGRVAGLAMCGEDARFKGIVGTSIFQFFDYAIGGTGLNERALQATNRDYDSITLTANAIAGYYPGGDKMTLTLYYDTFTRHLLGVQIIGGAGVDKRLDVIATALYAQLTVEDLLDLDLSYAPPFNGVWDPVQQMARRLQR</sequence>
<dbReference type="SUPFAM" id="SSF51905">
    <property type="entry name" value="FAD/NAD(P)-binding domain"/>
    <property type="match status" value="1"/>
</dbReference>
<dbReference type="Pfam" id="PF07992">
    <property type="entry name" value="Pyr_redox_2"/>
    <property type="match status" value="1"/>
</dbReference>
<gene>
    <name evidence="9" type="ORF">IRY55_04175</name>
</gene>
<comment type="similarity">
    <text evidence="2">Belongs to the class-III pyridine nucleotide-disulfide oxidoreductase family.</text>
</comment>
<evidence type="ECO:0000256" key="6">
    <source>
        <dbReference type="ARBA" id="ARBA00023284"/>
    </source>
</evidence>
<keyword evidence="3" id="KW-0285">Flavoprotein</keyword>
<dbReference type="InterPro" id="IPR016156">
    <property type="entry name" value="FAD/NAD-linked_Rdtase_dimer_sf"/>
</dbReference>
<dbReference type="Gene3D" id="3.50.50.60">
    <property type="entry name" value="FAD/NAD(P)-binding domain"/>
    <property type="match status" value="2"/>
</dbReference>
<dbReference type="GO" id="GO:0016491">
    <property type="term" value="F:oxidoreductase activity"/>
    <property type="evidence" value="ECO:0007669"/>
    <property type="project" value="UniProtKB-KW"/>
</dbReference>
<feature type="domain" description="FAD/NAD(P)-binding" evidence="8">
    <location>
        <begin position="11"/>
        <end position="314"/>
    </location>
</feature>
<protein>
    <submittedName>
        <fullName evidence="9">FAD-dependent oxidoreductase</fullName>
    </submittedName>
</protein>
<comment type="caution">
    <text evidence="9">The sequence shown here is derived from an EMBL/GenBank/DDBJ whole genome shotgun (WGS) entry which is preliminary data.</text>
</comment>
<dbReference type="AlphaFoldDB" id="A0A8J7G344"/>
<dbReference type="SUPFAM" id="SSF55424">
    <property type="entry name" value="FAD/NAD-linked reductases, dimerisation (C-terminal) domain"/>
    <property type="match status" value="1"/>
</dbReference>
<evidence type="ECO:0000259" key="8">
    <source>
        <dbReference type="Pfam" id="PF07992"/>
    </source>
</evidence>
<dbReference type="PRINTS" id="PR00368">
    <property type="entry name" value="FADPNR"/>
</dbReference>
<keyword evidence="6" id="KW-0676">Redox-active center</keyword>
<evidence type="ECO:0000256" key="5">
    <source>
        <dbReference type="ARBA" id="ARBA00023002"/>
    </source>
</evidence>
<evidence type="ECO:0000256" key="2">
    <source>
        <dbReference type="ARBA" id="ARBA00009130"/>
    </source>
</evidence>
<keyword evidence="4" id="KW-0274">FAD</keyword>
<keyword evidence="5" id="KW-0560">Oxidoreductase</keyword>
<dbReference type="RefSeq" id="WP_194561986.1">
    <property type="nucleotide sequence ID" value="NZ_JADKPV010000001.1"/>
</dbReference>
<evidence type="ECO:0000259" key="7">
    <source>
        <dbReference type="Pfam" id="PF02852"/>
    </source>
</evidence>
<feature type="domain" description="Pyridine nucleotide-disulphide oxidoreductase dimerisation" evidence="7">
    <location>
        <begin position="337"/>
        <end position="438"/>
    </location>
</feature>
<dbReference type="PRINTS" id="PR00411">
    <property type="entry name" value="PNDRDTASEI"/>
</dbReference>
<dbReference type="Proteomes" id="UP000622653">
    <property type="component" value="Unassembled WGS sequence"/>
</dbReference>
<organism evidence="9 10">
    <name type="scientific">Savagea serpentis</name>
    <dbReference type="NCBI Taxonomy" id="2785297"/>
    <lineage>
        <taxon>Bacteria</taxon>
        <taxon>Bacillati</taxon>
        <taxon>Bacillota</taxon>
        <taxon>Bacilli</taxon>
        <taxon>Bacillales</taxon>
        <taxon>Caryophanaceae</taxon>
        <taxon>Savagea</taxon>
    </lineage>
</organism>
<evidence type="ECO:0000256" key="4">
    <source>
        <dbReference type="ARBA" id="ARBA00022827"/>
    </source>
</evidence>